<evidence type="ECO:0000259" key="8">
    <source>
        <dbReference type="PROSITE" id="PS50076"/>
    </source>
</evidence>
<evidence type="ECO:0000256" key="2">
    <source>
        <dbReference type="ARBA" id="ARBA00022692"/>
    </source>
</evidence>
<feature type="region of interest" description="Disordered" evidence="7">
    <location>
        <begin position="80"/>
        <end position="122"/>
    </location>
</feature>
<dbReference type="InterPro" id="IPR051100">
    <property type="entry name" value="DnaJ_subfamily_B/C"/>
</dbReference>
<proteinExistence type="predicted"/>
<evidence type="ECO:0000256" key="3">
    <source>
        <dbReference type="ARBA" id="ARBA00022824"/>
    </source>
</evidence>
<dbReference type="Pfam" id="PF00226">
    <property type="entry name" value="DnaJ"/>
    <property type="match status" value="1"/>
</dbReference>
<sequence length="435" mass="48568">MTHRHTQSEHQSNSPCSLTQPSPRIYIALQENKEQAEKCRDLAKTYLKNGDYTKAIKFFEKSKRLYPLPGLDGLITRCKSLQSQPSPSSGPRRPSAAAQEATNNRKAQENGTADVRGSTPEQRRLVSEVVRNSKKQEAHYKVLGVAKSASDAEIKKAYRKLSLKVHPDKNPAPGSDEAFKAVGLAYATLSDERKRQIYDSTGDVDPDNTGGSSDPFAGFRRGGGGGGGRHGEVDPEDIFRMFFNGGMGGGMGGGFGGPGFRVYSNGTGFGGMPNRRHTERGRRQQEAGGGQGLLQLLPIIFFILMSFVSFPEETATSSSQYFSLTHKHPYTNPMETKHRGVVKDIPYFVSDKFMRTTIRDPYKVSQVERLVEKSYDQFLQNECRAQRKHQRQLQQRAASFRGDQRKRASMQADADAFELSRCQEHKDLFMNKGRR</sequence>
<dbReference type="PRINTS" id="PR00625">
    <property type="entry name" value="JDOMAIN"/>
</dbReference>
<accession>A0A9W7EY79</accession>
<dbReference type="InterPro" id="IPR015399">
    <property type="entry name" value="DUF1977_DnaJ-like"/>
</dbReference>
<evidence type="ECO:0000256" key="1">
    <source>
        <dbReference type="ARBA" id="ARBA00004389"/>
    </source>
</evidence>
<reference evidence="10" key="1">
    <citation type="journal article" date="2023" name="Commun. Biol.">
        <title>Genome analysis of Parmales, the sister group of diatoms, reveals the evolutionary specialization of diatoms from phago-mixotrophs to photoautotrophs.</title>
        <authorList>
            <person name="Ban H."/>
            <person name="Sato S."/>
            <person name="Yoshikawa S."/>
            <person name="Yamada K."/>
            <person name="Nakamura Y."/>
            <person name="Ichinomiya M."/>
            <person name="Sato N."/>
            <person name="Blanc-Mathieu R."/>
            <person name="Endo H."/>
            <person name="Kuwata A."/>
            <person name="Ogata H."/>
        </authorList>
    </citation>
    <scope>NUCLEOTIDE SEQUENCE [LARGE SCALE GENOMIC DNA]</scope>
    <source>
        <strain evidence="10">NIES 3701</strain>
    </source>
</reference>
<feature type="compositionally biased region" description="Polar residues" evidence="7">
    <location>
        <begin position="100"/>
        <end position="111"/>
    </location>
</feature>
<evidence type="ECO:0000256" key="4">
    <source>
        <dbReference type="ARBA" id="ARBA00022989"/>
    </source>
</evidence>
<name>A0A9W7EY79_9STRA</name>
<dbReference type="GO" id="GO:0071218">
    <property type="term" value="P:cellular response to misfolded protein"/>
    <property type="evidence" value="ECO:0007669"/>
    <property type="project" value="TreeGrafter"/>
</dbReference>
<dbReference type="Pfam" id="PF09320">
    <property type="entry name" value="DUF1977"/>
    <property type="match status" value="1"/>
</dbReference>
<dbReference type="InterPro" id="IPR019734">
    <property type="entry name" value="TPR_rpt"/>
</dbReference>
<evidence type="ECO:0000256" key="6">
    <source>
        <dbReference type="PROSITE-ProRule" id="PRU00339"/>
    </source>
</evidence>
<dbReference type="InterPro" id="IPR001623">
    <property type="entry name" value="DnaJ_domain"/>
</dbReference>
<dbReference type="PROSITE" id="PS00636">
    <property type="entry name" value="DNAJ_1"/>
    <property type="match status" value="1"/>
</dbReference>
<dbReference type="SMART" id="SM00271">
    <property type="entry name" value="DnaJ"/>
    <property type="match status" value="1"/>
</dbReference>
<keyword evidence="3" id="KW-0256">Endoplasmic reticulum</keyword>
<feature type="region of interest" description="Disordered" evidence="7">
    <location>
        <begin position="198"/>
        <end position="231"/>
    </location>
</feature>
<dbReference type="Proteomes" id="UP001165085">
    <property type="component" value="Unassembled WGS sequence"/>
</dbReference>
<feature type="compositionally biased region" description="Polar residues" evidence="7">
    <location>
        <begin position="9"/>
        <end position="22"/>
    </location>
</feature>
<dbReference type="InterPro" id="IPR011990">
    <property type="entry name" value="TPR-like_helical_dom_sf"/>
</dbReference>
<dbReference type="PANTHER" id="PTHR43908">
    <property type="entry name" value="AT29763P-RELATED"/>
    <property type="match status" value="1"/>
</dbReference>
<dbReference type="GO" id="GO:0005789">
    <property type="term" value="C:endoplasmic reticulum membrane"/>
    <property type="evidence" value="ECO:0007669"/>
    <property type="project" value="UniProtKB-SubCell"/>
</dbReference>
<comment type="subcellular location">
    <subcellularLocation>
        <location evidence="1">Endoplasmic reticulum membrane</location>
        <topology evidence="1">Single-pass membrane protein</topology>
    </subcellularLocation>
</comment>
<dbReference type="Gene3D" id="1.10.287.110">
    <property type="entry name" value="DnaJ domain"/>
    <property type="match status" value="1"/>
</dbReference>
<keyword evidence="4" id="KW-1133">Transmembrane helix</keyword>
<evidence type="ECO:0000313" key="10">
    <source>
        <dbReference type="Proteomes" id="UP001165085"/>
    </source>
</evidence>
<feature type="repeat" description="TPR" evidence="6">
    <location>
        <begin position="36"/>
        <end position="69"/>
    </location>
</feature>
<dbReference type="InterPro" id="IPR036869">
    <property type="entry name" value="J_dom_sf"/>
</dbReference>
<feature type="region of interest" description="Disordered" evidence="7">
    <location>
        <begin position="1"/>
        <end position="23"/>
    </location>
</feature>
<dbReference type="AlphaFoldDB" id="A0A9W7EY79"/>
<keyword evidence="5" id="KW-0472">Membrane</keyword>
<organism evidence="9 10">
    <name type="scientific">Triparma strigata</name>
    <dbReference type="NCBI Taxonomy" id="1606541"/>
    <lineage>
        <taxon>Eukaryota</taxon>
        <taxon>Sar</taxon>
        <taxon>Stramenopiles</taxon>
        <taxon>Ochrophyta</taxon>
        <taxon>Bolidophyceae</taxon>
        <taxon>Parmales</taxon>
        <taxon>Triparmaceae</taxon>
        <taxon>Triparma</taxon>
    </lineage>
</organism>
<dbReference type="EMBL" id="BRXY01000462">
    <property type="protein sequence ID" value="GMH96168.1"/>
    <property type="molecule type" value="Genomic_DNA"/>
</dbReference>
<dbReference type="GO" id="GO:0030544">
    <property type="term" value="F:Hsp70 protein binding"/>
    <property type="evidence" value="ECO:0007669"/>
    <property type="project" value="TreeGrafter"/>
</dbReference>
<evidence type="ECO:0000313" key="9">
    <source>
        <dbReference type="EMBL" id="GMH96168.1"/>
    </source>
</evidence>
<dbReference type="OrthoDB" id="10250354at2759"/>
<dbReference type="PANTHER" id="PTHR43908:SF3">
    <property type="entry name" value="AT29763P-RELATED"/>
    <property type="match status" value="1"/>
</dbReference>
<comment type="caution">
    <text evidence="9">The sequence shown here is derived from an EMBL/GenBank/DDBJ whole genome shotgun (WGS) entry which is preliminary data.</text>
</comment>
<evidence type="ECO:0000256" key="5">
    <source>
        <dbReference type="ARBA" id="ARBA00023136"/>
    </source>
</evidence>
<evidence type="ECO:0000256" key="7">
    <source>
        <dbReference type="SAM" id="MobiDB-lite"/>
    </source>
</evidence>
<feature type="domain" description="J" evidence="8">
    <location>
        <begin position="138"/>
        <end position="202"/>
    </location>
</feature>
<keyword evidence="6" id="KW-0802">TPR repeat</keyword>
<gene>
    <name evidence="9" type="ORF">TrST_g13179</name>
</gene>
<dbReference type="SUPFAM" id="SSF48452">
    <property type="entry name" value="TPR-like"/>
    <property type="match status" value="1"/>
</dbReference>
<protein>
    <recommendedName>
        <fullName evidence="8">J domain-containing protein</fullName>
    </recommendedName>
</protein>
<keyword evidence="2" id="KW-0812">Transmembrane</keyword>
<dbReference type="CDD" id="cd06257">
    <property type="entry name" value="DnaJ"/>
    <property type="match status" value="1"/>
</dbReference>
<dbReference type="PROSITE" id="PS50005">
    <property type="entry name" value="TPR"/>
    <property type="match status" value="1"/>
</dbReference>
<dbReference type="SUPFAM" id="SSF46565">
    <property type="entry name" value="Chaperone J-domain"/>
    <property type="match status" value="1"/>
</dbReference>
<keyword evidence="10" id="KW-1185">Reference proteome</keyword>
<feature type="compositionally biased region" description="Low complexity" evidence="7">
    <location>
        <begin position="82"/>
        <end position="99"/>
    </location>
</feature>
<dbReference type="InterPro" id="IPR018253">
    <property type="entry name" value="DnaJ_domain_CS"/>
</dbReference>
<dbReference type="PROSITE" id="PS50076">
    <property type="entry name" value="DNAJ_2"/>
    <property type="match status" value="1"/>
</dbReference>